<evidence type="ECO:0000313" key="6">
    <source>
        <dbReference type="EMBL" id="PLR81673.1"/>
    </source>
</evidence>
<dbReference type="SUPFAM" id="SSF47413">
    <property type="entry name" value="lambda repressor-like DNA-binding domains"/>
    <property type="match status" value="1"/>
</dbReference>
<dbReference type="AlphaFoldDB" id="A0A2N5GK77"/>
<dbReference type="InterPro" id="IPR000843">
    <property type="entry name" value="HTH_LacI"/>
</dbReference>
<dbReference type="PROSITE" id="PS00356">
    <property type="entry name" value="HTH_LACI_1"/>
    <property type="match status" value="1"/>
</dbReference>
<protein>
    <submittedName>
        <fullName evidence="6">LacI family transcriptional regulator</fullName>
    </submittedName>
</protein>
<evidence type="ECO:0000313" key="7">
    <source>
        <dbReference type="EMBL" id="PLR89917.1"/>
    </source>
</evidence>
<dbReference type="GO" id="GO:0000976">
    <property type="term" value="F:transcription cis-regulatory region binding"/>
    <property type="evidence" value="ECO:0007669"/>
    <property type="project" value="TreeGrafter"/>
</dbReference>
<feature type="domain" description="HTH lacI-type" evidence="5">
    <location>
        <begin position="4"/>
        <end position="59"/>
    </location>
</feature>
<dbReference type="GO" id="GO:0003700">
    <property type="term" value="F:DNA-binding transcription factor activity"/>
    <property type="evidence" value="ECO:0007669"/>
    <property type="project" value="TreeGrafter"/>
</dbReference>
<comment type="caution">
    <text evidence="6">The sequence shown here is derived from an EMBL/GenBank/DDBJ whole genome shotgun (WGS) entry which is preliminary data.</text>
</comment>
<evidence type="ECO:0000256" key="1">
    <source>
        <dbReference type="ARBA" id="ARBA00022491"/>
    </source>
</evidence>
<gene>
    <name evidence="6" type="ORF">CU635_14510</name>
    <name evidence="7" type="ORF">CVD25_20620</name>
</gene>
<dbReference type="CDD" id="cd01392">
    <property type="entry name" value="HTH_LacI"/>
    <property type="match status" value="1"/>
</dbReference>
<proteinExistence type="predicted"/>
<evidence type="ECO:0000256" key="2">
    <source>
        <dbReference type="ARBA" id="ARBA00023015"/>
    </source>
</evidence>
<evidence type="ECO:0000259" key="5">
    <source>
        <dbReference type="PROSITE" id="PS50932"/>
    </source>
</evidence>
<dbReference type="SUPFAM" id="SSF53822">
    <property type="entry name" value="Periplasmic binding protein-like I"/>
    <property type="match status" value="1"/>
</dbReference>
<reference evidence="6 8" key="1">
    <citation type="submission" date="2017-11" db="EMBL/GenBank/DDBJ databases">
        <title>Comparitive Functional Genomics of Dry Heat Resistant strains isolated from the Viking Spacecraft.</title>
        <authorList>
            <person name="Seuylemezian A."/>
            <person name="Cooper K."/>
            <person name="Vaishampayan P."/>
        </authorList>
    </citation>
    <scope>NUCLEOTIDE SEQUENCE [LARGE SCALE GENOMIC DNA]</scope>
    <source>
        <strain evidence="6 8">M4.6</strain>
    </source>
</reference>
<dbReference type="OrthoDB" id="1639518at2"/>
<keyword evidence="1" id="KW-0678">Repressor</keyword>
<evidence type="ECO:0000313" key="9">
    <source>
        <dbReference type="Proteomes" id="UP000235114"/>
    </source>
</evidence>
<keyword evidence="4" id="KW-0804">Transcription</keyword>
<dbReference type="RefSeq" id="WP_101578102.1">
    <property type="nucleotide sequence ID" value="NZ_PGVA01000032.1"/>
</dbReference>
<evidence type="ECO:0000256" key="4">
    <source>
        <dbReference type="ARBA" id="ARBA00023163"/>
    </source>
</evidence>
<dbReference type="PANTHER" id="PTHR30146">
    <property type="entry name" value="LACI-RELATED TRANSCRIPTIONAL REPRESSOR"/>
    <property type="match status" value="1"/>
</dbReference>
<name>A0A2N5GK77_9BACI</name>
<dbReference type="EMBL" id="PGVA01000032">
    <property type="protein sequence ID" value="PLR81673.1"/>
    <property type="molecule type" value="Genomic_DNA"/>
</dbReference>
<dbReference type="CDD" id="cd19977">
    <property type="entry name" value="PBP1_EndR-like"/>
    <property type="match status" value="1"/>
</dbReference>
<sequence>MRKVTMADVAKHANVSKSTVSQYLNSRFDYMGKATKKRIEQSILELGYQPNAVARSLKQKKTFTIGVIVANILHSFSTQVIRTIEDICHENNYHVIVCNADDSPKKEKKYIEMLMAKQVDGLIVFPTGGNIELYESLVKNRYPLVFMDRIVPDVPVDTVILNNEKASELAINHFVKKGYERIGIITTSLIQKITPRIERIEGYKKALNKRSIAVQDEYVRGIEIKEITASLEAMFSLPKPPQAILAGNDLSLMEVLRYARDHKKQIPQDFALIGIDEVSFASIYSPALTIIKQPTLAMGEKAATLLIEKIEKADTEKEIQVYRFEPELVVRESC</sequence>
<accession>A0A2N5GK77</accession>
<dbReference type="Pfam" id="PF13377">
    <property type="entry name" value="Peripla_BP_3"/>
    <property type="match status" value="1"/>
</dbReference>
<evidence type="ECO:0000313" key="8">
    <source>
        <dbReference type="Proteomes" id="UP000234951"/>
    </source>
</evidence>
<dbReference type="Gene3D" id="3.40.50.2300">
    <property type="match status" value="2"/>
</dbReference>
<dbReference type="Proteomes" id="UP000235114">
    <property type="component" value="Unassembled WGS sequence"/>
</dbReference>
<dbReference type="EMBL" id="PGVD01000076">
    <property type="protein sequence ID" value="PLR89917.1"/>
    <property type="molecule type" value="Genomic_DNA"/>
</dbReference>
<evidence type="ECO:0000256" key="3">
    <source>
        <dbReference type="ARBA" id="ARBA00023125"/>
    </source>
</evidence>
<keyword evidence="9" id="KW-1185">Reference proteome</keyword>
<dbReference type="InterPro" id="IPR028082">
    <property type="entry name" value="Peripla_BP_I"/>
</dbReference>
<keyword evidence="2" id="KW-0805">Transcription regulation</keyword>
<dbReference type="Pfam" id="PF00356">
    <property type="entry name" value="LacI"/>
    <property type="match status" value="1"/>
</dbReference>
<keyword evidence="3" id="KW-0238">DNA-binding</keyword>
<organism evidence="6 8">
    <name type="scientific">Bacillus canaveralius</name>
    <dbReference type="NCBI Taxonomy" id="1403243"/>
    <lineage>
        <taxon>Bacteria</taxon>
        <taxon>Bacillati</taxon>
        <taxon>Bacillota</taxon>
        <taxon>Bacilli</taxon>
        <taxon>Bacillales</taxon>
        <taxon>Bacillaceae</taxon>
        <taxon>Bacillus</taxon>
    </lineage>
</organism>
<reference evidence="7 9" key="2">
    <citation type="submission" date="2017-12" db="EMBL/GenBank/DDBJ databases">
        <title>Comparative Functional Genomics of Dry Heat Resistant strains isolated from the Viking Spacecraft.</title>
        <authorList>
            <person name="Seuylemezian A."/>
            <person name="Cooper K."/>
            <person name="Vaishampayan P."/>
        </authorList>
    </citation>
    <scope>NUCLEOTIDE SEQUENCE [LARGE SCALE GENOMIC DNA]</scope>
    <source>
        <strain evidence="7 9">ATCC 29669</strain>
    </source>
</reference>
<dbReference type="PANTHER" id="PTHR30146:SF148">
    <property type="entry name" value="HTH-TYPE TRANSCRIPTIONAL REPRESSOR PURR-RELATED"/>
    <property type="match status" value="1"/>
</dbReference>
<dbReference type="InterPro" id="IPR010982">
    <property type="entry name" value="Lambda_DNA-bd_dom_sf"/>
</dbReference>
<dbReference type="Gene3D" id="1.10.260.40">
    <property type="entry name" value="lambda repressor-like DNA-binding domains"/>
    <property type="match status" value="1"/>
</dbReference>
<dbReference type="SMART" id="SM00354">
    <property type="entry name" value="HTH_LACI"/>
    <property type="match status" value="1"/>
</dbReference>
<dbReference type="Proteomes" id="UP000234951">
    <property type="component" value="Unassembled WGS sequence"/>
</dbReference>
<dbReference type="PROSITE" id="PS50932">
    <property type="entry name" value="HTH_LACI_2"/>
    <property type="match status" value="1"/>
</dbReference>
<dbReference type="InterPro" id="IPR046335">
    <property type="entry name" value="LacI/GalR-like_sensor"/>
</dbReference>